<evidence type="ECO:0000259" key="2">
    <source>
        <dbReference type="PROSITE" id="PS50800"/>
    </source>
</evidence>
<feature type="domain" description="SAP" evidence="2">
    <location>
        <begin position="17"/>
        <end position="51"/>
    </location>
</feature>
<sequence length="135" mass="15403">MTEPGTSAVNDDLSAKLADMTTVQLKQELRKRKLKTAGLKGELVLRLLPFMQLEREHSETEQYDDIKNKNDEGVSRKQESSRESDISSSDEDEEPIAERRRNMTGRARENQLLTFKDVEESLDTFNGDDKVDVKG</sequence>
<dbReference type="EMBL" id="LBMM01012340">
    <property type="protein sequence ID" value="KMQ86273.1"/>
    <property type="molecule type" value="Genomic_DNA"/>
</dbReference>
<dbReference type="InterPro" id="IPR003034">
    <property type="entry name" value="SAP_dom"/>
</dbReference>
<evidence type="ECO:0000313" key="4">
    <source>
        <dbReference type="Proteomes" id="UP000036403"/>
    </source>
</evidence>
<protein>
    <submittedName>
        <fullName evidence="3">Sap domain containing</fullName>
    </submittedName>
</protein>
<dbReference type="PaxDb" id="67767-A0A0J7K715"/>
<dbReference type="Proteomes" id="UP000036403">
    <property type="component" value="Unassembled WGS sequence"/>
</dbReference>
<dbReference type="InterPro" id="IPR036361">
    <property type="entry name" value="SAP_dom_sf"/>
</dbReference>
<comment type="caution">
    <text evidence="3">The sequence shown here is derived from an EMBL/GenBank/DDBJ whole genome shotgun (WGS) entry which is preliminary data.</text>
</comment>
<dbReference type="Pfam" id="PF02037">
    <property type="entry name" value="SAP"/>
    <property type="match status" value="1"/>
</dbReference>
<reference evidence="3 4" key="1">
    <citation type="submission" date="2015-04" db="EMBL/GenBank/DDBJ databases">
        <title>Lasius niger genome sequencing.</title>
        <authorList>
            <person name="Konorov E.A."/>
            <person name="Nikitin M.A."/>
            <person name="Kirill M.V."/>
            <person name="Chang P."/>
        </authorList>
    </citation>
    <scope>NUCLEOTIDE SEQUENCE [LARGE SCALE GENOMIC DNA]</scope>
    <source>
        <tissue evidence="3">Whole</tissue>
    </source>
</reference>
<feature type="compositionally biased region" description="Basic and acidic residues" evidence="1">
    <location>
        <begin position="54"/>
        <end position="85"/>
    </location>
</feature>
<name>A0A0J7K715_LASNI</name>
<dbReference type="SUPFAM" id="SSF68906">
    <property type="entry name" value="SAP domain"/>
    <property type="match status" value="1"/>
</dbReference>
<dbReference type="AlphaFoldDB" id="A0A0J7K715"/>
<feature type="region of interest" description="Disordered" evidence="1">
    <location>
        <begin position="54"/>
        <end position="119"/>
    </location>
</feature>
<dbReference type="Gene3D" id="1.10.720.30">
    <property type="entry name" value="SAP domain"/>
    <property type="match status" value="1"/>
</dbReference>
<dbReference type="SMART" id="SM00513">
    <property type="entry name" value="SAP"/>
    <property type="match status" value="1"/>
</dbReference>
<evidence type="ECO:0000256" key="1">
    <source>
        <dbReference type="SAM" id="MobiDB-lite"/>
    </source>
</evidence>
<accession>A0A0J7K715</accession>
<proteinExistence type="predicted"/>
<evidence type="ECO:0000313" key="3">
    <source>
        <dbReference type="EMBL" id="KMQ86273.1"/>
    </source>
</evidence>
<dbReference type="PROSITE" id="PS50800">
    <property type="entry name" value="SAP"/>
    <property type="match status" value="1"/>
</dbReference>
<gene>
    <name evidence="3" type="ORF">RF55_14773</name>
</gene>
<feature type="compositionally biased region" description="Basic and acidic residues" evidence="1">
    <location>
        <begin position="96"/>
        <end position="109"/>
    </location>
</feature>
<keyword evidence="4" id="KW-1185">Reference proteome</keyword>
<organism evidence="3 4">
    <name type="scientific">Lasius niger</name>
    <name type="common">Black garden ant</name>
    <dbReference type="NCBI Taxonomy" id="67767"/>
    <lineage>
        <taxon>Eukaryota</taxon>
        <taxon>Metazoa</taxon>
        <taxon>Ecdysozoa</taxon>
        <taxon>Arthropoda</taxon>
        <taxon>Hexapoda</taxon>
        <taxon>Insecta</taxon>
        <taxon>Pterygota</taxon>
        <taxon>Neoptera</taxon>
        <taxon>Endopterygota</taxon>
        <taxon>Hymenoptera</taxon>
        <taxon>Apocrita</taxon>
        <taxon>Aculeata</taxon>
        <taxon>Formicoidea</taxon>
        <taxon>Formicidae</taxon>
        <taxon>Formicinae</taxon>
        <taxon>Lasius</taxon>
        <taxon>Lasius</taxon>
    </lineage>
</organism>